<evidence type="ECO:0000313" key="2">
    <source>
        <dbReference type="EMBL" id="GMS90962.1"/>
    </source>
</evidence>
<sequence length="109" mass="12557">TFSIFYSCSSFARRSIIDPESSIPDVILVLEGQKFSVNKQELSAQSSYFNCLFFGGYKESNQGEIEIKETDPEDFHELLKMMYGVSTKRITVENAIRYLKMADMFDLQI</sequence>
<dbReference type="InterPro" id="IPR000210">
    <property type="entry name" value="BTB/POZ_dom"/>
</dbReference>
<name>A0AAV5T9D0_9BILA</name>
<feature type="domain" description="BTB" evidence="1">
    <location>
        <begin position="24"/>
        <end position="83"/>
    </location>
</feature>
<organism evidence="2 3">
    <name type="scientific">Pristionchus entomophagus</name>
    <dbReference type="NCBI Taxonomy" id="358040"/>
    <lineage>
        <taxon>Eukaryota</taxon>
        <taxon>Metazoa</taxon>
        <taxon>Ecdysozoa</taxon>
        <taxon>Nematoda</taxon>
        <taxon>Chromadorea</taxon>
        <taxon>Rhabditida</taxon>
        <taxon>Rhabditina</taxon>
        <taxon>Diplogasteromorpha</taxon>
        <taxon>Diplogasteroidea</taxon>
        <taxon>Neodiplogasteridae</taxon>
        <taxon>Pristionchus</taxon>
    </lineage>
</organism>
<dbReference type="Gene3D" id="3.30.710.10">
    <property type="entry name" value="Potassium Channel Kv1.1, Chain A"/>
    <property type="match status" value="1"/>
</dbReference>
<dbReference type="PANTHER" id="PTHR22744">
    <property type="entry name" value="HELIX LOOP HELIX PROTEIN 21-RELATED"/>
    <property type="match status" value="1"/>
</dbReference>
<feature type="non-terminal residue" evidence="2">
    <location>
        <position position="1"/>
    </location>
</feature>
<dbReference type="Pfam" id="PF00651">
    <property type="entry name" value="BTB"/>
    <property type="match status" value="1"/>
</dbReference>
<dbReference type="AlphaFoldDB" id="A0AAV5T9D0"/>
<dbReference type="InterPro" id="IPR011333">
    <property type="entry name" value="SKP1/BTB/POZ_sf"/>
</dbReference>
<dbReference type="SMART" id="SM00225">
    <property type="entry name" value="BTB"/>
    <property type="match status" value="1"/>
</dbReference>
<reference evidence="2" key="1">
    <citation type="submission" date="2023-10" db="EMBL/GenBank/DDBJ databases">
        <title>Genome assembly of Pristionchus species.</title>
        <authorList>
            <person name="Yoshida K."/>
            <person name="Sommer R.J."/>
        </authorList>
    </citation>
    <scope>NUCLEOTIDE SEQUENCE</scope>
    <source>
        <strain evidence="2">RS0144</strain>
    </source>
</reference>
<proteinExistence type="predicted"/>
<gene>
    <name evidence="2" type="ORF">PENTCL1PPCAC_13137</name>
</gene>
<dbReference type="PANTHER" id="PTHR22744:SF14">
    <property type="entry name" value="BTB DOMAIN-CONTAINING PROTEIN-RELATED"/>
    <property type="match status" value="1"/>
</dbReference>
<evidence type="ECO:0000313" key="3">
    <source>
        <dbReference type="Proteomes" id="UP001432027"/>
    </source>
</evidence>
<dbReference type="PROSITE" id="PS50097">
    <property type="entry name" value="BTB"/>
    <property type="match status" value="1"/>
</dbReference>
<dbReference type="Proteomes" id="UP001432027">
    <property type="component" value="Unassembled WGS sequence"/>
</dbReference>
<keyword evidence="3" id="KW-1185">Reference proteome</keyword>
<accession>A0AAV5T9D0</accession>
<comment type="caution">
    <text evidence="2">The sequence shown here is derived from an EMBL/GenBank/DDBJ whole genome shotgun (WGS) entry which is preliminary data.</text>
</comment>
<dbReference type="EMBL" id="BTSX01000003">
    <property type="protein sequence ID" value="GMS90962.1"/>
    <property type="molecule type" value="Genomic_DNA"/>
</dbReference>
<dbReference type="SUPFAM" id="SSF54695">
    <property type="entry name" value="POZ domain"/>
    <property type="match status" value="1"/>
</dbReference>
<evidence type="ECO:0000259" key="1">
    <source>
        <dbReference type="PROSITE" id="PS50097"/>
    </source>
</evidence>
<feature type="non-terminal residue" evidence="2">
    <location>
        <position position="109"/>
    </location>
</feature>
<protein>
    <recommendedName>
        <fullName evidence="1">BTB domain-containing protein</fullName>
    </recommendedName>
</protein>